<comment type="similarity">
    <text evidence="2">In the N-terminal section; belongs to the transposase 2 family.</text>
</comment>
<dbReference type="PANTHER" id="PTHR30405:SF11">
    <property type="entry name" value="RNA-GUIDED DNA ENDONUCLEASE RV2885C-RELATED"/>
    <property type="match status" value="1"/>
</dbReference>
<dbReference type="PANTHER" id="PTHR30405">
    <property type="entry name" value="TRANSPOSASE"/>
    <property type="match status" value="1"/>
</dbReference>
<dbReference type="NCBIfam" id="TIGR01766">
    <property type="entry name" value="IS200/IS605 family accessory protein TnpB-like domain"/>
    <property type="match status" value="1"/>
</dbReference>
<comment type="caution">
    <text evidence="8">The sequence shown here is derived from an EMBL/GenBank/DDBJ whole genome shotgun (WGS) entry which is preliminary data.</text>
</comment>
<organism evidence="8 9">
    <name type="scientific">Levilactobacillus tujiorum</name>
    <dbReference type="NCBI Taxonomy" id="2912243"/>
    <lineage>
        <taxon>Bacteria</taxon>
        <taxon>Bacillati</taxon>
        <taxon>Bacillota</taxon>
        <taxon>Bacilli</taxon>
        <taxon>Lactobacillales</taxon>
        <taxon>Lactobacillaceae</taxon>
        <taxon>Levilactobacillus</taxon>
    </lineage>
</organism>
<protein>
    <submittedName>
        <fullName evidence="8">IS200/IS605 family element transposase accessory protein TnpB</fullName>
    </submittedName>
</protein>
<evidence type="ECO:0000313" key="8">
    <source>
        <dbReference type="EMBL" id="NLR30420.1"/>
    </source>
</evidence>
<dbReference type="InterPro" id="IPR010095">
    <property type="entry name" value="Cas12f1-like_TNB"/>
</dbReference>
<proteinExistence type="inferred from homology"/>
<keyword evidence="5" id="KW-0233">DNA recombination</keyword>
<dbReference type="EMBL" id="JAAVSD010000030">
    <property type="protein sequence ID" value="NLR30420.1"/>
    <property type="molecule type" value="Genomic_DNA"/>
</dbReference>
<name>A0ABX1L5T2_9LACO</name>
<dbReference type="Pfam" id="PF07282">
    <property type="entry name" value="Cas12f1-like_TNB"/>
    <property type="match status" value="1"/>
</dbReference>
<feature type="domain" description="Probable transposase IS891/IS1136/IS1341" evidence="6">
    <location>
        <begin position="199"/>
        <end position="285"/>
    </location>
</feature>
<dbReference type="RefSeq" id="WP_168850169.1">
    <property type="nucleotide sequence ID" value="NZ_JAAVSD010000030.1"/>
</dbReference>
<evidence type="ECO:0000256" key="4">
    <source>
        <dbReference type="ARBA" id="ARBA00023125"/>
    </source>
</evidence>
<dbReference type="InterPro" id="IPR001959">
    <property type="entry name" value="Transposase"/>
</dbReference>
<comment type="similarity">
    <text evidence="1">In the C-terminal section; belongs to the transposase 35 family.</text>
</comment>
<evidence type="ECO:0000256" key="2">
    <source>
        <dbReference type="ARBA" id="ARBA00011044"/>
    </source>
</evidence>
<gene>
    <name evidence="8" type="primary">tnpB</name>
    <name evidence="8" type="ORF">HEQ44_09480</name>
</gene>
<feature type="domain" description="Cas12f1-like TNB" evidence="7">
    <location>
        <begin position="316"/>
        <end position="383"/>
    </location>
</feature>
<keyword evidence="9" id="KW-1185">Reference proteome</keyword>
<dbReference type="Proteomes" id="UP000707477">
    <property type="component" value="Unassembled WGS sequence"/>
</dbReference>
<evidence type="ECO:0000313" key="9">
    <source>
        <dbReference type="Proteomes" id="UP000707477"/>
    </source>
</evidence>
<evidence type="ECO:0000256" key="3">
    <source>
        <dbReference type="ARBA" id="ARBA00022578"/>
    </source>
</evidence>
<keyword evidence="3" id="KW-0815">Transposition</keyword>
<keyword evidence="4" id="KW-0238">DNA-binding</keyword>
<reference evidence="8 9" key="1">
    <citation type="submission" date="2020-03" db="EMBL/GenBank/DDBJ databases">
        <authorList>
            <person name="Zhang Z."/>
            <person name="Guo Z."/>
            <person name="Hou Q."/>
            <person name="Shen X."/>
        </authorList>
    </citation>
    <scope>NUCLEOTIDE SEQUENCE [LARGE SCALE GENOMIC DNA]</scope>
    <source>
        <strain evidence="8 9">HBUAS51329</strain>
    </source>
</reference>
<accession>A0ABX1L5T2</accession>
<evidence type="ECO:0000259" key="6">
    <source>
        <dbReference type="Pfam" id="PF01385"/>
    </source>
</evidence>
<dbReference type="InterPro" id="IPR051399">
    <property type="entry name" value="RNA-guided_DNA_endo/Transpos"/>
</dbReference>
<sequence>MTVLGRTLKLRLYPNTIQAQQILAMSHEYQRLANLTSQWVFDNDFPLSPLKINHALYQLFRQTSPLNSQMIQSVFRTVVARYRTVLAQMKQHPYRYQDENGKWVQTPKDLTWLFKPIHFSRPQADLVRNSNYSFVNDSTEISLTTLEKRTKMSFTIKGFEQYFQNGWKLGTAKLIHSQGKWALHIGITKEVADFTVGLQAQVVGIDRGLRFLATTYDRLGKTLFFSGQKILLKRKKFLENRRRLQSKSTRSAKKRLQQLDQRENRWMTDVNHQLSKTLVAAYGPETVFVLEDLTNVTFNTDDLPKSLRNSHRSWSFFQLELFLTYKAQAIQSTVVKVSPAYTSQRCPKCGLIERANRHHEIHEYHCRQCQYRSNDDRLGAMNIALLGQKWLSGVRNPKIKKITTTG</sequence>
<dbReference type="NCBIfam" id="NF040570">
    <property type="entry name" value="guided_TnpB"/>
    <property type="match status" value="1"/>
</dbReference>
<dbReference type="Pfam" id="PF01385">
    <property type="entry name" value="OrfB_IS605"/>
    <property type="match status" value="1"/>
</dbReference>
<evidence type="ECO:0000256" key="1">
    <source>
        <dbReference type="ARBA" id="ARBA00008761"/>
    </source>
</evidence>
<evidence type="ECO:0000256" key="5">
    <source>
        <dbReference type="ARBA" id="ARBA00023172"/>
    </source>
</evidence>
<evidence type="ECO:0000259" key="7">
    <source>
        <dbReference type="Pfam" id="PF07282"/>
    </source>
</evidence>